<sequence>MQIKKLLTPYNYNAGTADRIKYIVIHYVGALGGAEANCKYYASKYIGASAHYYVGFSGEIWQSVEDQNIAWHCGAKSYVHPECRNANSLGIEMCVRNSSGNLADTSRDWYFEDATVQAAIELTKELMEKYNIPADRVIRHHDVTGKICPNPYVWNHTQHTWDAFKAAIVVPSEYTLGWNHDKNGWWYADTTKTYLKNTWKVINGHQYYFNPDGYAVTNWQVLPHPETGEMCDFYFEPRAGHDLECALYKTDSNGVQEPAKF</sequence>
<evidence type="ECO:0000313" key="8">
    <source>
        <dbReference type="EMBL" id="XBS54663.1"/>
    </source>
</evidence>
<organism evidence="8">
    <name type="scientific">Lacrimispora sp. BS-2</name>
    <dbReference type="NCBI Taxonomy" id="3151850"/>
    <lineage>
        <taxon>Bacteria</taxon>
        <taxon>Bacillati</taxon>
        <taxon>Bacillota</taxon>
        <taxon>Clostridia</taxon>
        <taxon>Lachnospirales</taxon>
        <taxon>Lachnospiraceae</taxon>
        <taxon>Lacrimispora</taxon>
    </lineage>
</organism>
<dbReference type="GO" id="GO:0071555">
    <property type="term" value="P:cell wall organization"/>
    <property type="evidence" value="ECO:0007669"/>
    <property type="project" value="UniProtKB-KW"/>
</dbReference>
<keyword evidence="5" id="KW-0961">Cell wall biogenesis/degradation</keyword>
<dbReference type="PROSITE" id="PS51170">
    <property type="entry name" value="CW"/>
    <property type="match status" value="1"/>
</dbReference>
<dbReference type="GO" id="GO:0009253">
    <property type="term" value="P:peptidoglycan catabolic process"/>
    <property type="evidence" value="ECO:0007669"/>
    <property type="project" value="InterPro"/>
</dbReference>
<dbReference type="PANTHER" id="PTHR30417">
    <property type="entry name" value="N-ACETYLMURAMOYL-L-ALANINE AMIDASE AMID"/>
    <property type="match status" value="1"/>
</dbReference>
<dbReference type="PANTHER" id="PTHR30417:SF1">
    <property type="entry name" value="N-ACETYLMURAMOYL-L-ALANINE AMIDASE AMID"/>
    <property type="match status" value="1"/>
</dbReference>
<dbReference type="InterPro" id="IPR018337">
    <property type="entry name" value="Cell_wall/Cho-bd_repeat"/>
</dbReference>
<evidence type="ECO:0000256" key="4">
    <source>
        <dbReference type="ARBA" id="ARBA00022801"/>
    </source>
</evidence>
<dbReference type="CDD" id="cd06583">
    <property type="entry name" value="PGRP"/>
    <property type="match status" value="1"/>
</dbReference>
<evidence type="ECO:0000256" key="1">
    <source>
        <dbReference type="ARBA" id="ARBA00001561"/>
    </source>
</evidence>
<dbReference type="GO" id="GO:0009254">
    <property type="term" value="P:peptidoglycan turnover"/>
    <property type="evidence" value="ECO:0007669"/>
    <property type="project" value="TreeGrafter"/>
</dbReference>
<evidence type="ECO:0000256" key="6">
    <source>
        <dbReference type="PROSITE-ProRule" id="PRU00591"/>
    </source>
</evidence>
<dbReference type="Pfam" id="PF19127">
    <property type="entry name" value="Choline_bind_3"/>
    <property type="match status" value="1"/>
</dbReference>
<dbReference type="SMART" id="SM00644">
    <property type="entry name" value="Ami_2"/>
    <property type="match status" value="1"/>
</dbReference>
<feature type="repeat" description="Cell wall-binding" evidence="6">
    <location>
        <begin position="196"/>
        <end position="215"/>
    </location>
</feature>
<dbReference type="InterPro" id="IPR036505">
    <property type="entry name" value="Amidase/PGRP_sf"/>
</dbReference>
<dbReference type="AlphaFoldDB" id="A0AAU7PQZ1"/>
<dbReference type="EMBL" id="CP157940">
    <property type="protein sequence ID" value="XBS54663.1"/>
    <property type="molecule type" value="Genomic_DNA"/>
</dbReference>
<protein>
    <recommendedName>
        <fullName evidence="2">N-acetylmuramoyl-L-alanine amidase</fullName>
        <ecNumber evidence="2">3.5.1.28</ecNumber>
    </recommendedName>
</protein>
<name>A0AAU7PQZ1_9FIRM</name>
<keyword evidence="4 8" id="KW-0378">Hydrolase</keyword>
<evidence type="ECO:0000256" key="3">
    <source>
        <dbReference type="ARBA" id="ARBA00022737"/>
    </source>
</evidence>
<dbReference type="InterPro" id="IPR002502">
    <property type="entry name" value="Amidase_domain"/>
</dbReference>
<dbReference type="Gene3D" id="3.40.80.10">
    <property type="entry name" value="Peptidoglycan recognition protein-like"/>
    <property type="match status" value="1"/>
</dbReference>
<evidence type="ECO:0000259" key="7">
    <source>
        <dbReference type="SMART" id="SM00644"/>
    </source>
</evidence>
<accession>A0AAU7PQZ1</accession>
<evidence type="ECO:0000256" key="2">
    <source>
        <dbReference type="ARBA" id="ARBA00011901"/>
    </source>
</evidence>
<dbReference type="RefSeq" id="WP_349947355.1">
    <property type="nucleotide sequence ID" value="NZ_CP157940.1"/>
</dbReference>
<keyword evidence="3" id="KW-0677">Repeat</keyword>
<dbReference type="SUPFAM" id="SSF69360">
    <property type="entry name" value="Cell wall binding repeat"/>
    <property type="match status" value="1"/>
</dbReference>
<proteinExistence type="predicted"/>
<dbReference type="InterPro" id="IPR051206">
    <property type="entry name" value="NAMLAA_amidase_2"/>
</dbReference>
<evidence type="ECO:0000256" key="5">
    <source>
        <dbReference type="ARBA" id="ARBA00023316"/>
    </source>
</evidence>
<dbReference type="EC" id="3.5.1.28" evidence="2"/>
<dbReference type="Gene3D" id="2.10.270.10">
    <property type="entry name" value="Cholin Binding"/>
    <property type="match status" value="1"/>
</dbReference>
<dbReference type="Pfam" id="PF01510">
    <property type="entry name" value="Amidase_2"/>
    <property type="match status" value="1"/>
</dbReference>
<reference evidence="8" key="1">
    <citation type="submission" date="2024-06" db="EMBL/GenBank/DDBJ databases">
        <title>Lacrimispora cavernae sp. nov., a novel anaerobe isolated from bat guano pile inside a cave.</title>
        <authorList>
            <person name="Miller S.L."/>
            <person name="Lu N."/>
            <person name="King J."/>
            <person name="Sankaranarayanan K."/>
            <person name="Lawson P.A."/>
        </authorList>
    </citation>
    <scope>NUCLEOTIDE SEQUENCE</scope>
    <source>
        <strain evidence="8">BS-2</strain>
    </source>
</reference>
<feature type="domain" description="N-acetylmuramoyl-L-alanine amidase" evidence="7">
    <location>
        <begin position="9"/>
        <end position="152"/>
    </location>
</feature>
<gene>
    <name evidence="8" type="ORF">ABFV83_02385</name>
</gene>
<dbReference type="SUPFAM" id="SSF55846">
    <property type="entry name" value="N-acetylmuramoyl-L-alanine amidase-like"/>
    <property type="match status" value="1"/>
</dbReference>
<dbReference type="GO" id="GO:0008745">
    <property type="term" value="F:N-acetylmuramoyl-L-alanine amidase activity"/>
    <property type="evidence" value="ECO:0007669"/>
    <property type="project" value="UniProtKB-EC"/>
</dbReference>
<comment type="catalytic activity">
    <reaction evidence="1">
        <text>Hydrolyzes the link between N-acetylmuramoyl residues and L-amino acid residues in certain cell-wall glycopeptides.</text>
        <dbReference type="EC" id="3.5.1.28"/>
    </reaction>
</comment>